<proteinExistence type="predicted"/>
<accession>A0A3N4D016</accession>
<organism evidence="3 4">
    <name type="scientific">Arachnia propionica</name>
    <dbReference type="NCBI Taxonomy" id="1750"/>
    <lineage>
        <taxon>Bacteria</taxon>
        <taxon>Bacillati</taxon>
        <taxon>Actinomycetota</taxon>
        <taxon>Actinomycetes</taxon>
        <taxon>Propionibacteriales</taxon>
        <taxon>Propionibacteriaceae</taxon>
        <taxon>Arachnia</taxon>
    </lineage>
</organism>
<sequence length="323" mass="33927">MQNMIPEANTVPVAQYLRFGPPEVLCITETSAPVAGPHDLVVNVTAISVNRIDTDARAGRNKFLTGRRLPQSTGLDFSGEVVGIGPQVHGFDIGQRVWGFLGTDQLGKRGTAAGRIAVDADLVAPAPASLDLAELAALPLVGITAWQALEKLGVGSDSRLLIVGGAGGVGSVAVQVARARGAFVDTISSVRHDELLRQLGAESRFDPEPAAWSTLTGRYQAVLDTTGNNLWQLRRLVAPSGRLLTISPAGIPVSFLTKILPGPTIIFMSVQPSRTGLVTLADLVEAGQLNPIIRARFPLAEISRAHALVEAGHGEGKVIVDIS</sequence>
<dbReference type="EMBL" id="CP072385">
    <property type="protein sequence ID" value="QUC10490.1"/>
    <property type="molecule type" value="Genomic_DNA"/>
</dbReference>
<evidence type="ECO:0000313" key="2">
    <source>
        <dbReference type="EMBL" id="QUC10490.1"/>
    </source>
</evidence>
<dbReference type="GeneID" id="64406213"/>
<dbReference type="EMBL" id="LR134406">
    <property type="protein sequence ID" value="VEH69460.1"/>
    <property type="molecule type" value="Genomic_DNA"/>
</dbReference>
<dbReference type="OrthoDB" id="3251063at2"/>
<dbReference type="SUPFAM" id="SSF51735">
    <property type="entry name" value="NAD(P)-binding Rossmann-fold domains"/>
    <property type="match status" value="1"/>
</dbReference>
<dbReference type="CDD" id="cd05289">
    <property type="entry name" value="MDR_like_2"/>
    <property type="match status" value="1"/>
</dbReference>
<evidence type="ECO:0000313" key="4">
    <source>
        <dbReference type="Proteomes" id="UP000273044"/>
    </source>
</evidence>
<dbReference type="Proteomes" id="UP000677180">
    <property type="component" value="Chromosome"/>
</dbReference>
<dbReference type="Proteomes" id="UP000273044">
    <property type="component" value="Chromosome"/>
</dbReference>
<dbReference type="PANTHER" id="PTHR11695:SF294">
    <property type="entry name" value="RETICULON-4-INTERACTING PROTEIN 1, MITOCHONDRIAL"/>
    <property type="match status" value="1"/>
</dbReference>
<dbReference type="Pfam" id="PF08240">
    <property type="entry name" value="ADH_N"/>
    <property type="match status" value="1"/>
</dbReference>
<dbReference type="Pfam" id="PF13602">
    <property type="entry name" value="ADH_zinc_N_2"/>
    <property type="match status" value="1"/>
</dbReference>
<keyword evidence="4" id="KW-1185">Reference proteome</keyword>
<feature type="domain" description="Enoyl reductase (ER)" evidence="1">
    <location>
        <begin position="20"/>
        <end position="320"/>
    </location>
</feature>
<dbReference type="InterPro" id="IPR050700">
    <property type="entry name" value="YIM1/Zinc_Alcohol_DH_Fams"/>
</dbReference>
<evidence type="ECO:0000313" key="3">
    <source>
        <dbReference type="EMBL" id="VEH69460.1"/>
    </source>
</evidence>
<evidence type="ECO:0000259" key="1">
    <source>
        <dbReference type="SMART" id="SM00829"/>
    </source>
</evidence>
<reference evidence="3 4" key="1">
    <citation type="submission" date="2018-12" db="EMBL/GenBank/DDBJ databases">
        <authorList>
            <consortium name="Pathogen Informatics"/>
        </authorList>
    </citation>
    <scope>NUCLEOTIDE SEQUENCE [LARGE SCALE GENOMIC DNA]</scope>
    <source>
        <strain evidence="3 4">NCTC12967</strain>
    </source>
</reference>
<name>A0A3N4D016_9ACTN</name>
<protein>
    <submittedName>
        <fullName evidence="2">NADP-dependent oxidoreductase</fullName>
    </submittedName>
    <submittedName>
        <fullName evidence="3">Zinc-type alcohol dehydrogenase-like protein SA1988</fullName>
    </submittedName>
</protein>
<dbReference type="SMART" id="SM00829">
    <property type="entry name" value="PKS_ER"/>
    <property type="match status" value="1"/>
</dbReference>
<dbReference type="InterPro" id="IPR020843">
    <property type="entry name" value="ER"/>
</dbReference>
<dbReference type="Gene3D" id="3.40.50.720">
    <property type="entry name" value="NAD(P)-binding Rossmann-like Domain"/>
    <property type="match status" value="1"/>
</dbReference>
<dbReference type="RefSeq" id="WP_014845855.1">
    <property type="nucleotide sequence ID" value="NZ_CAURRE010000005.1"/>
</dbReference>
<dbReference type="InterPro" id="IPR011032">
    <property type="entry name" value="GroES-like_sf"/>
</dbReference>
<dbReference type="SUPFAM" id="SSF50129">
    <property type="entry name" value="GroES-like"/>
    <property type="match status" value="1"/>
</dbReference>
<dbReference type="PANTHER" id="PTHR11695">
    <property type="entry name" value="ALCOHOL DEHYDROGENASE RELATED"/>
    <property type="match status" value="1"/>
</dbReference>
<gene>
    <name evidence="2" type="ORF">J5A53_11985</name>
    <name evidence="3" type="ORF">NCTC12967_00729</name>
</gene>
<dbReference type="GO" id="GO:0016491">
    <property type="term" value="F:oxidoreductase activity"/>
    <property type="evidence" value="ECO:0007669"/>
    <property type="project" value="InterPro"/>
</dbReference>
<dbReference type="InterPro" id="IPR013154">
    <property type="entry name" value="ADH-like_N"/>
</dbReference>
<dbReference type="Gene3D" id="3.90.180.10">
    <property type="entry name" value="Medium-chain alcohol dehydrogenases, catalytic domain"/>
    <property type="match status" value="1"/>
</dbReference>
<dbReference type="AlphaFoldDB" id="A0A3N4D016"/>
<dbReference type="InterPro" id="IPR036291">
    <property type="entry name" value="NAD(P)-bd_dom_sf"/>
</dbReference>
<reference evidence="2" key="2">
    <citation type="submission" date="2021-03" db="EMBL/GenBank/DDBJ databases">
        <title>Human Oral Microbial Genomes.</title>
        <authorList>
            <person name="Johnston C.D."/>
            <person name="Chen T."/>
            <person name="Dewhirst F.E."/>
        </authorList>
    </citation>
    <scope>NUCLEOTIDE SEQUENCE</scope>
    <source>
        <strain evidence="2">F0714</strain>
    </source>
</reference>